<evidence type="ECO:0000313" key="4">
    <source>
        <dbReference type="EMBL" id="PRP80749.1"/>
    </source>
</evidence>
<keyword evidence="5" id="KW-1185">Reference proteome</keyword>
<evidence type="ECO:0000259" key="3">
    <source>
        <dbReference type="Pfam" id="PF02230"/>
    </source>
</evidence>
<evidence type="ECO:0000313" key="5">
    <source>
        <dbReference type="Proteomes" id="UP000241769"/>
    </source>
</evidence>
<dbReference type="Proteomes" id="UP000241769">
    <property type="component" value="Unassembled WGS sequence"/>
</dbReference>
<sequence length="297" mass="33770">MQRAIHLQRTLLAPRLMSRTPMGRPHSSLQYPIILSPPAPRKIMGSIIWIHGDNMPPQNFAELWFLSFKPKYFRMIIPRGIFQEKSLPEKPIWYSSDAASHQITDGKQLKQSVEYIHNLIEEEKRFTSTKDIILAGYEQGGALATLAGITYPEVLSGMLCCNGYAPSRKGFEREIEESANRETQILCIHGQRDDKIPFSLANESFENLKESGFKGVEVFASEGGHEIDEYQQKTIGIFFGNYDNTSMPRQPQKTTTEEEDDARLAQSVERTALNRVVGGSSPPLIWFFWLVAIHLDH</sequence>
<evidence type="ECO:0000256" key="2">
    <source>
        <dbReference type="ARBA" id="ARBA00022801"/>
    </source>
</evidence>
<dbReference type="Gene3D" id="3.40.50.1820">
    <property type="entry name" value="alpha/beta hydrolase"/>
    <property type="match status" value="1"/>
</dbReference>
<dbReference type="AlphaFoldDB" id="A0A2P6N9Y4"/>
<dbReference type="PANTHER" id="PTHR10655:SF17">
    <property type="entry name" value="LYSOPHOSPHOLIPASE-LIKE PROTEIN 1"/>
    <property type="match status" value="1"/>
</dbReference>
<gene>
    <name evidence="4" type="ORF">PROFUN_11489</name>
</gene>
<dbReference type="GO" id="GO:0005737">
    <property type="term" value="C:cytoplasm"/>
    <property type="evidence" value="ECO:0007669"/>
    <property type="project" value="TreeGrafter"/>
</dbReference>
<accession>A0A2P6N9Y4</accession>
<comment type="similarity">
    <text evidence="1">Belongs to the AB hydrolase superfamily. AB hydrolase 2 family.</text>
</comment>
<dbReference type="InterPro" id="IPR029058">
    <property type="entry name" value="AB_hydrolase_fold"/>
</dbReference>
<dbReference type="EMBL" id="MDYQ01000139">
    <property type="protein sequence ID" value="PRP80749.1"/>
    <property type="molecule type" value="Genomic_DNA"/>
</dbReference>
<dbReference type="PANTHER" id="PTHR10655">
    <property type="entry name" value="LYSOPHOSPHOLIPASE-RELATED"/>
    <property type="match status" value="1"/>
</dbReference>
<dbReference type="AntiFam" id="ANF00010">
    <property type="entry name" value="tRNA translation"/>
</dbReference>
<dbReference type="GO" id="GO:0008474">
    <property type="term" value="F:palmitoyl-(protein) hydrolase activity"/>
    <property type="evidence" value="ECO:0007669"/>
    <property type="project" value="TreeGrafter"/>
</dbReference>
<dbReference type="InterPro" id="IPR003140">
    <property type="entry name" value="PLipase/COase/thioEstase"/>
</dbReference>
<dbReference type="GO" id="GO:0052689">
    <property type="term" value="F:carboxylic ester hydrolase activity"/>
    <property type="evidence" value="ECO:0007669"/>
    <property type="project" value="TreeGrafter"/>
</dbReference>
<dbReference type="Pfam" id="PF02230">
    <property type="entry name" value="Abhydrolase_2"/>
    <property type="match status" value="1"/>
</dbReference>
<evidence type="ECO:0000256" key="1">
    <source>
        <dbReference type="ARBA" id="ARBA00006499"/>
    </source>
</evidence>
<keyword evidence="2" id="KW-0378">Hydrolase</keyword>
<name>A0A2P6N9Y4_9EUKA</name>
<dbReference type="STRING" id="1890364.A0A2P6N9Y4"/>
<dbReference type="InParanoid" id="A0A2P6N9Y4"/>
<organism evidence="4 5">
    <name type="scientific">Planoprotostelium fungivorum</name>
    <dbReference type="NCBI Taxonomy" id="1890364"/>
    <lineage>
        <taxon>Eukaryota</taxon>
        <taxon>Amoebozoa</taxon>
        <taxon>Evosea</taxon>
        <taxon>Variosea</taxon>
        <taxon>Cavosteliida</taxon>
        <taxon>Cavosteliaceae</taxon>
        <taxon>Planoprotostelium</taxon>
    </lineage>
</organism>
<protein>
    <submittedName>
        <fullName evidence="4">Carboxylesterase</fullName>
    </submittedName>
</protein>
<proteinExistence type="inferred from homology"/>
<reference evidence="4 5" key="1">
    <citation type="journal article" date="2018" name="Genome Biol. Evol.">
        <title>Multiple Roots of Fruiting Body Formation in Amoebozoa.</title>
        <authorList>
            <person name="Hillmann F."/>
            <person name="Forbes G."/>
            <person name="Novohradska S."/>
            <person name="Ferling I."/>
            <person name="Riege K."/>
            <person name="Groth M."/>
            <person name="Westermann M."/>
            <person name="Marz M."/>
            <person name="Spaller T."/>
            <person name="Winckler T."/>
            <person name="Schaap P."/>
            <person name="Glockner G."/>
        </authorList>
    </citation>
    <scope>NUCLEOTIDE SEQUENCE [LARGE SCALE GENOMIC DNA]</scope>
    <source>
        <strain evidence="4 5">Jena</strain>
    </source>
</reference>
<dbReference type="InterPro" id="IPR050565">
    <property type="entry name" value="LYPA1-2/EST-like"/>
</dbReference>
<feature type="domain" description="Phospholipase/carboxylesterase/thioesterase" evidence="3">
    <location>
        <begin position="46"/>
        <end position="230"/>
    </location>
</feature>
<dbReference type="SUPFAM" id="SSF53474">
    <property type="entry name" value="alpha/beta-Hydrolases"/>
    <property type="match status" value="1"/>
</dbReference>
<comment type="caution">
    <text evidence="4">The sequence shown here is derived from an EMBL/GenBank/DDBJ whole genome shotgun (WGS) entry which is preliminary data.</text>
</comment>
<dbReference type="OrthoDB" id="2418081at2759"/>